<protein>
    <submittedName>
        <fullName evidence="1">Uncharacterized protein</fullName>
    </submittedName>
</protein>
<dbReference type="AlphaFoldDB" id="A0A2Z7CI58"/>
<sequence>MLLRKFLDSHRKYFTPGQPWTAMTSQIIDLLSAVHSQSLEALQEGFTRRFDACRPSTNTGSRSLGQDSAFVTDSTMIQRWNTNLLSAVNSLVSKQRNSIQNIEPENKLEGKTMKD</sequence>
<keyword evidence="2" id="KW-1185">Reference proteome</keyword>
<proteinExistence type="predicted"/>
<dbReference type="EMBL" id="KQ997396">
    <property type="protein sequence ID" value="KZV44194.1"/>
    <property type="molecule type" value="Genomic_DNA"/>
</dbReference>
<organism evidence="1 2">
    <name type="scientific">Dorcoceras hygrometricum</name>
    <dbReference type="NCBI Taxonomy" id="472368"/>
    <lineage>
        <taxon>Eukaryota</taxon>
        <taxon>Viridiplantae</taxon>
        <taxon>Streptophyta</taxon>
        <taxon>Embryophyta</taxon>
        <taxon>Tracheophyta</taxon>
        <taxon>Spermatophyta</taxon>
        <taxon>Magnoliopsida</taxon>
        <taxon>eudicotyledons</taxon>
        <taxon>Gunneridae</taxon>
        <taxon>Pentapetalae</taxon>
        <taxon>asterids</taxon>
        <taxon>lamiids</taxon>
        <taxon>Lamiales</taxon>
        <taxon>Gesneriaceae</taxon>
        <taxon>Didymocarpoideae</taxon>
        <taxon>Trichosporeae</taxon>
        <taxon>Loxocarpinae</taxon>
        <taxon>Dorcoceras</taxon>
    </lineage>
</organism>
<evidence type="ECO:0000313" key="1">
    <source>
        <dbReference type="EMBL" id="KZV44194.1"/>
    </source>
</evidence>
<accession>A0A2Z7CI58</accession>
<name>A0A2Z7CI58_9LAMI</name>
<reference evidence="1 2" key="1">
    <citation type="journal article" date="2015" name="Proc. Natl. Acad. Sci. U.S.A.">
        <title>The resurrection genome of Boea hygrometrica: A blueprint for survival of dehydration.</title>
        <authorList>
            <person name="Xiao L."/>
            <person name="Yang G."/>
            <person name="Zhang L."/>
            <person name="Yang X."/>
            <person name="Zhao S."/>
            <person name="Ji Z."/>
            <person name="Zhou Q."/>
            <person name="Hu M."/>
            <person name="Wang Y."/>
            <person name="Chen M."/>
            <person name="Xu Y."/>
            <person name="Jin H."/>
            <person name="Xiao X."/>
            <person name="Hu G."/>
            <person name="Bao F."/>
            <person name="Hu Y."/>
            <person name="Wan P."/>
            <person name="Li L."/>
            <person name="Deng X."/>
            <person name="Kuang T."/>
            <person name="Xiang C."/>
            <person name="Zhu J.K."/>
            <person name="Oliver M.J."/>
            <person name="He Y."/>
        </authorList>
    </citation>
    <scope>NUCLEOTIDE SEQUENCE [LARGE SCALE GENOMIC DNA]</scope>
    <source>
        <strain evidence="2">cv. XS01</strain>
    </source>
</reference>
<evidence type="ECO:0000313" key="2">
    <source>
        <dbReference type="Proteomes" id="UP000250235"/>
    </source>
</evidence>
<dbReference type="Proteomes" id="UP000250235">
    <property type="component" value="Unassembled WGS sequence"/>
</dbReference>
<gene>
    <name evidence="1" type="ORF">F511_44048</name>
</gene>